<evidence type="ECO:0000256" key="1">
    <source>
        <dbReference type="ARBA" id="ARBA00004123"/>
    </source>
</evidence>
<dbReference type="InterPro" id="IPR017887">
    <property type="entry name" value="TF_TCP_subgr"/>
</dbReference>
<evidence type="ECO:0000256" key="5">
    <source>
        <dbReference type="ARBA" id="ARBA00023242"/>
    </source>
</evidence>
<organism evidence="7 8">
    <name type="scientific">Dillenia turbinata</name>
    <dbReference type="NCBI Taxonomy" id="194707"/>
    <lineage>
        <taxon>Eukaryota</taxon>
        <taxon>Viridiplantae</taxon>
        <taxon>Streptophyta</taxon>
        <taxon>Embryophyta</taxon>
        <taxon>Tracheophyta</taxon>
        <taxon>Spermatophyta</taxon>
        <taxon>Magnoliopsida</taxon>
        <taxon>eudicotyledons</taxon>
        <taxon>Gunneridae</taxon>
        <taxon>Pentapetalae</taxon>
        <taxon>Dilleniales</taxon>
        <taxon>Dilleniaceae</taxon>
        <taxon>Dillenia</taxon>
    </lineage>
</organism>
<accession>A0AAN8VML7</accession>
<proteinExistence type="predicted"/>
<dbReference type="EMBL" id="JBAMMX010000007">
    <property type="protein sequence ID" value="KAK6936845.1"/>
    <property type="molecule type" value="Genomic_DNA"/>
</dbReference>
<keyword evidence="2" id="KW-0805">Transcription regulation</keyword>
<name>A0AAN8VML7_9MAGN</name>
<dbReference type="GO" id="GO:0005634">
    <property type="term" value="C:nucleus"/>
    <property type="evidence" value="ECO:0007669"/>
    <property type="project" value="UniProtKB-SubCell"/>
</dbReference>
<evidence type="ECO:0000259" key="6">
    <source>
        <dbReference type="PROSITE" id="PS51369"/>
    </source>
</evidence>
<keyword evidence="8" id="KW-1185">Reference proteome</keyword>
<gene>
    <name evidence="7" type="ORF">RJ641_033875</name>
</gene>
<dbReference type="GO" id="GO:0043565">
    <property type="term" value="F:sequence-specific DNA binding"/>
    <property type="evidence" value="ECO:0007669"/>
    <property type="project" value="TreeGrafter"/>
</dbReference>
<comment type="caution">
    <text evidence="7">The sequence shown here is derived from an EMBL/GenBank/DDBJ whole genome shotgun (WGS) entry which is preliminary data.</text>
</comment>
<dbReference type="PANTHER" id="PTHR31072">
    <property type="entry name" value="TRANSCRIPTION FACTOR TCP4-RELATED"/>
    <property type="match status" value="1"/>
</dbReference>
<evidence type="ECO:0000313" key="8">
    <source>
        <dbReference type="Proteomes" id="UP001370490"/>
    </source>
</evidence>
<dbReference type="AlphaFoldDB" id="A0AAN8VML7"/>
<evidence type="ECO:0000256" key="4">
    <source>
        <dbReference type="ARBA" id="ARBA00023163"/>
    </source>
</evidence>
<feature type="domain" description="TCP" evidence="6">
    <location>
        <begin position="1"/>
        <end position="39"/>
    </location>
</feature>
<dbReference type="PANTHER" id="PTHR31072:SF170">
    <property type="entry name" value="TRANSCRIPTION FACTOR TCP15-RELATED"/>
    <property type="match status" value="1"/>
</dbReference>
<reference evidence="7 8" key="1">
    <citation type="submission" date="2023-12" db="EMBL/GenBank/DDBJ databases">
        <title>A high-quality genome assembly for Dillenia turbinata (Dilleniales).</title>
        <authorList>
            <person name="Chanderbali A."/>
        </authorList>
    </citation>
    <scope>NUCLEOTIDE SEQUENCE [LARGE SCALE GENOMIC DNA]</scope>
    <source>
        <strain evidence="7">LSX21</strain>
        <tissue evidence="7">Leaf</tissue>
    </source>
</reference>
<evidence type="ECO:0000256" key="2">
    <source>
        <dbReference type="ARBA" id="ARBA00023015"/>
    </source>
</evidence>
<dbReference type="InterPro" id="IPR005333">
    <property type="entry name" value="Transcription_factor_TCP"/>
</dbReference>
<comment type="subcellular location">
    <subcellularLocation>
        <location evidence="1">Nucleus</location>
    </subcellularLocation>
</comment>
<keyword evidence="5" id="KW-0539">Nucleus</keyword>
<dbReference type="PROSITE" id="PS51369">
    <property type="entry name" value="TCP"/>
    <property type="match status" value="1"/>
</dbReference>
<dbReference type="Proteomes" id="UP001370490">
    <property type="component" value="Unassembled WGS sequence"/>
</dbReference>
<dbReference type="Pfam" id="PF03634">
    <property type="entry name" value="TCP"/>
    <property type="match status" value="1"/>
</dbReference>
<keyword evidence="4" id="KW-0804">Transcription</keyword>
<evidence type="ECO:0000313" key="7">
    <source>
        <dbReference type="EMBL" id="KAK6936845.1"/>
    </source>
</evidence>
<sequence>MPAICVTRVFQLTGEFGHKSDVETIEWLLQQAELAIITTTGIYSYQLLDAQHELTEMGVFSVFHGLGIDDYGSSLHVLSNHKTINRLIHSISSSSCLPHSTSTISLEKESERQRERVYLISDDHFRS</sequence>
<protein>
    <submittedName>
        <fullName evidence="7">Transcription factor TCP subgroup</fullName>
    </submittedName>
</protein>
<evidence type="ECO:0000256" key="3">
    <source>
        <dbReference type="ARBA" id="ARBA00023125"/>
    </source>
</evidence>
<keyword evidence="3" id="KW-0238">DNA-binding</keyword>
<dbReference type="GO" id="GO:0003700">
    <property type="term" value="F:DNA-binding transcription factor activity"/>
    <property type="evidence" value="ECO:0007669"/>
    <property type="project" value="InterPro"/>
</dbReference>